<dbReference type="PATRIC" id="fig|1423813.3.peg.148"/>
<evidence type="ECO:0000256" key="3">
    <source>
        <dbReference type="ARBA" id="ARBA00022722"/>
    </source>
</evidence>
<dbReference type="STRING" id="1423813.FC26_GL000137"/>
<organism evidence="9 10">
    <name type="scientific">Paucilactobacillus vaccinostercus DSM 20634</name>
    <dbReference type="NCBI Taxonomy" id="1423813"/>
    <lineage>
        <taxon>Bacteria</taxon>
        <taxon>Bacillati</taxon>
        <taxon>Bacillota</taxon>
        <taxon>Bacilli</taxon>
        <taxon>Lactobacillales</taxon>
        <taxon>Lactobacillaceae</taxon>
        <taxon>Paucilactobacillus</taxon>
    </lineage>
</organism>
<dbReference type="FunFam" id="3.30.230.10:FF:000021">
    <property type="entry name" value="Ribonuclease P protein component"/>
    <property type="match status" value="1"/>
</dbReference>
<evidence type="ECO:0000256" key="4">
    <source>
        <dbReference type="ARBA" id="ARBA00022759"/>
    </source>
</evidence>
<evidence type="ECO:0000256" key="1">
    <source>
        <dbReference type="ARBA" id="ARBA00002663"/>
    </source>
</evidence>
<dbReference type="Gene3D" id="3.30.230.10">
    <property type="match status" value="1"/>
</dbReference>
<dbReference type="GO" id="GO:0001682">
    <property type="term" value="P:tRNA 5'-leader removal"/>
    <property type="evidence" value="ECO:0007669"/>
    <property type="project" value="UniProtKB-UniRule"/>
</dbReference>
<dbReference type="SUPFAM" id="SSF54211">
    <property type="entry name" value="Ribosomal protein S5 domain 2-like"/>
    <property type="match status" value="1"/>
</dbReference>
<dbReference type="HAMAP" id="MF_00227">
    <property type="entry name" value="RNase_P"/>
    <property type="match status" value="1"/>
</dbReference>
<dbReference type="InterPro" id="IPR000100">
    <property type="entry name" value="RNase_P"/>
</dbReference>
<comment type="subunit">
    <text evidence="7">Consists of a catalytic RNA component (M1 or rnpB) and a protein subunit.</text>
</comment>
<dbReference type="InterPro" id="IPR014721">
    <property type="entry name" value="Ribsml_uS5_D2-typ_fold_subgr"/>
</dbReference>
<comment type="caution">
    <text evidence="9">The sequence shown here is derived from an EMBL/GenBank/DDBJ whole genome shotgun (WGS) entry which is preliminary data.</text>
</comment>
<evidence type="ECO:0000256" key="8">
    <source>
        <dbReference type="NCBIfam" id="TIGR00188"/>
    </source>
</evidence>
<evidence type="ECO:0000313" key="9">
    <source>
        <dbReference type="EMBL" id="KRM60661.1"/>
    </source>
</evidence>
<evidence type="ECO:0000313" key="10">
    <source>
        <dbReference type="Proteomes" id="UP000051733"/>
    </source>
</evidence>
<comment type="function">
    <text evidence="1 7">RNaseP catalyzes the removal of the 5'-leader sequence from pre-tRNA to produce the mature 5'-terminus. It can also cleave other RNA substrates such as 4.5S RNA. The protein component plays an auxiliary but essential role in vivo by binding to the 5'-leader sequence and broadening the substrate specificity of the ribozyme.</text>
</comment>
<dbReference type="GO" id="GO:0042781">
    <property type="term" value="F:3'-tRNA processing endoribonuclease activity"/>
    <property type="evidence" value="ECO:0007669"/>
    <property type="project" value="TreeGrafter"/>
</dbReference>
<keyword evidence="4 7" id="KW-0255">Endonuclease</keyword>
<comment type="similarity">
    <text evidence="7">Belongs to the RnpA family.</text>
</comment>
<dbReference type="EC" id="3.1.26.5" evidence="7 8"/>
<keyword evidence="6 7" id="KW-0694">RNA-binding</keyword>
<evidence type="ECO:0000256" key="7">
    <source>
        <dbReference type="HAMAP-Rule" id="MF_00227"/>
    </source>
</evidence>
<gene>
    <name evidence="7" type="primary">rnpA</name>
    <name evidence="9" type="ORF">FC26_GL000137</name>
</gene>
<keyword evidence="3 7" id="KW-0540">Nuclease</keyword>
<keyword evidence="2 7" id="KW-0819">tRNA processing</keyword>
<protein>
    <recommendedName>
        <fullName evidence="7 8">Ribonuclease P protein component</fullName>
        <shortName evidence="7">RNase P protein</shortName>
        <shortName evidence="7">RNaseP protein</shortName>
        <ecNumber evidence="7 8">3.1.26.5</ecNumber>
    </recommendedName>
    <alternativeName>
        <fullName evidence="7">Protein C5</fullName>
    </alternativeName>
</protein>
<name>A0A0R2A2C3_9LACO</name>
<dbReference type="NCBIfam" id="TIGR00188">
    <property type="entry name" value="rnpA"/>
    <property type="match status" value="1"/>
</dbReference>
<evidence type="ECO:0000256" key="5">
    <source>
        <dbReference type="ARBA" id="ARBA00022801"/>
    </source>
</evidence>
<dbReference type="Pfam" id="PF00825">
    <property type="entry name" value="Ribonuclease_P"/>
    <property type="match status" value="1"/>
</dbReference>
<evidence type="ECO:0000256" key="2">
    <source>
        <dbReference type="ARBA" id="ARBA00022694"/>
    </source>
</evidence>
<dbReference type="EMBL" id="AYYY01000061">
    <property type="protein sequence ID" value="KRM60661.1"/>
    <property type="molecule type" value="Genomic_DNA"/>
</dbReference>
<evidence type="ECO:0000256" key="6">
    <source>
        <dbReference type="ARBA" id="ARBA00022884"/>
    </source>
</evidence>
<sequence length="131" mass="15588">MVFFSEKFWRKLIMRKSYRVKKESEFQRVFETHNSVANRKFIIYTMEKPGQKHFRVGISVGKKIGNAVHRNWVKRRIRQTLLEVKPQLKADCDFLVIARPAADQMSMVETKKHLMHALKLAQLLDEKQSEE</sequence>
<dbReference type="InterPro" id="IPR020568">
    <property type="entry name" value="Ribosomal_Su5_D2-typ_SF"/>
</dbReference>
<dbReference type="GO" id="GO:0030677">
    <property type="term" value="C:ribonuclease P complex"/>
    <property type="evidence" value="ECO:0007669"/>
    <property type="project" value="TreeGrafter"/>
</dbReference>
<keyword evidence="5 7" id="KW-0378">Hydrolase</keyword>
<proteinExistence type="inferred from homology"/>
<dbReference type="PANTHER" id="PTHR33992:SF1">
    <property type="entry name" value="RIBONUCLEASE P PROTEIN COMPONENT"/>
    <property type="match status" value="1"/>
</dbReference>
<accession>A0A0R2A2C3</accession>
<dbReference type="AlphaFoldDB" id="A0A0R2A2C3"/>
<reference evidence="9 10" key="1">
    <citation type="journal article" date="2015" name="Genome Announc.">
        <title>Expanding the biotechnology potential of lactobacilli through comparative genomics of 213 strains and associated genera.</title>
        <authorList>
            <person name="Sun Z."/>
            <person name="Harris H.M."/>
            <person name="McCann A."/>
            <person name="Guo C."/>
            <person name="Argimon S."/>
            <person name="Zhang W."/>
            <person name="Yang X."/>
            <person name="Jeffery I.B."/>
            <person name="Cooney J.C."/>
            <person name="Kagawa T.F."/>
            <person name="Liu W."/>
            <person name="Song Y."/>
            <person name="Salvetti E."/>
            <person name="Wrobel A."/>
            <person name="Rasinkangas P."/>
            <person name="Parkhill J."/>
            <person name="Rea M.C."/>
            <person name="O'Sullivan O."/>
            <person name="Ritari J."/>
            <person name="Douillard F.P."/>
            <person name="Paul Ross R."/>
            <person name="Yang R."/>
            <person name="Briner A.E."/>
            <person name="Felis G.E."/>
            <person name="de Vos W.M."/>
            <person name="Barrangou R."/>
            <person name="Klaenhammer T.R."/>
            <person name="Caufield P.W."/>
            <person name="Cui Y."/>
            <person name="Zhang H."/>
            <person name="O'Toole P.W."/>
        </authorList>
    </citation>
    <scope>NUCLEOTIDE SEQUENCE [LARGE SCALE GENOMIC DNA]</scope>
    <source>
        <strain evidence="9 10">DSM 20634</strain>
    </source>
</reference>
<dbReference type="GO" id="GO:0004526">
    <property type="term" value="F:ribonuclease P activity"/>
    <property type="evidence" value="ECO:0007669"/>
    <property type="project" value="UniProtKB-UniRule"/>
</dbReference>
<keyword evidence="10" id="KW-1185">Reference proteome</keyword>
<dbReference type="Proteomes" id="UP000051733">
    <property type="component" value="Unassembled WGS sequence"/>
</dbReference>
<dbReference type="PANTHER" id="PTHR33992">
    <property type="entry name" value="RIBONUCLEASE P PROTEIN COMPONENT"/>
    <property type="match status" value="1"/>
</dbReference>
<dbReference type="GO" id="GO:0000049">
    <property type="term" value="F:tRNA binding"/>
    <property type="evidence" value="ECO:0007669"/>
    <property type="project" value="UniProtKB-UniRule"/>
</dbReference>
<comment type="catalytic activity">
    <reaction evidence="7">
        <text>Endonucleolytic cleavage of RNA, removing 5'-extranucleotides from tRNA precursor.</text>
        <dbReference type="EC" id="3.1.26.5"/>
    </reaction>
</comment>